<reference evidence="1" key="1">
    <citation type="submission" date="2023-04" db="EMBL/GenBank/DDBJ databases">
        <title>Candida boidinii NBRC 1967.</title>
        <authorList>
            <person name="Ichikawa N."/>
            <person name="Sato H."/>
            <person name="Tonouchi N."/>
        </authorList>
    </citation>
    <scope>NUCLEOTIDE SEQUENCE</scope>
    <source>
        <strain evidence="1">NBRC 1967</strain>
    </source>
</reference>
<sequence length="266" mass="29843">MKGRSGPPSEEEIYLSQKIYEVLLHSGILKRKALEIKLQMKTIDENTGEVVMIKNDKASANEFMTQKKYSFVLYANIQVYSKTGPLFDLCYGSIIKALQNTYLPFVYIDEKQIDFNFKNLRGKNNSNNNNSGIEDNYKIICDPEIKSKLSIDNEKLSWSSSFGIVDIKHGFDNYNENDDNENENDNMQVDVSSLSENSKAVLLADLEGESEETAINKNINVICNGKTGIINGLTITGGGSGGSKITFEFIKRSIDLSMKRSKDLLN</sequence>
<protein>
    <submittedName>
        <fullName evidence="1">Unnamed protein product</fullName>
    </submittedName>
</protein>
<organism evidence="1 2">
    <name type="scientific">Candida boidinii</name>
    <name type="common">Yeast</name>
    <dbReference type="NCBI Taxonomy" id="5477"/>
    <lineage>
        <taxon>Eukaryota</taxon>
        <taxon>Fungi</taxon>
        <taxon>Dikarya</taxon>
        <taxon>Ascomycota</taxon>
        <taxon>Saccharomycotina</taxon>
        <taxon>Pichiomycetes</taxon>
        <taxon>Pichiales</taxon>
        <taxon>Pichiaceae</taxon>
        <taxon>Ogataea</taxon>
        <taxon>Ogataea/Candida clade</taxon>
    </lineage>
</organism>
<keyword evidence="2" id="KW-1185">Reference proteome</keyword>
<dbReference type="EMBL" id="BSXV01004851">
    <property type="protein sequence ID" value="GMF01332.1"/>
    <property type="molecule type" value="Genomic_DNA"/>
</dbReference>
<evidence type="ECO:0000313" key="2">
    <source>
        <dbReference type="Proteomes" id="UP001165101"/>
    </source>
</evidence>
<evidence type="ECO:0000313" key="1">
    <source>
        <dbReference type="EMBL" id="GMF01332.1"/>
    </source>
</evidence>
<name>A0ACB5U4A4_CANBO</name>
<accession>A0ACB5U4A4</accession>
<proteinExistence type="predicted"/>
<comment type="caution">
    <text evidence="1">The sequence shown here is derived from an EMBL/GenBank/DDBJ whole genome shotgun (WGS) entry which is preliminary data.</text>
</comment>
<gene>
    <name evidence="1" type="ORF">Cboi01_000581100</name>
</gene>
<dbReference type="Proteomes" id="UP001165101">
    <property type="component" value="Unassembled WGS sequence"/>
</dbReference>